<dbReference type="Proteomes" id="UP001500027">
    <property type="component" value="Unassembled WGS sequence"/>
</dbReference>
<dbReference type="Gene3D" id="2.40.128.110">
    <property type="entry name" value="Lipid/polyisoprenoid-binding, YceI-like"/>
    <property type="match status" value="1"/>
</dbReference>
<dbReference type="SUPFAM" id="SSF101874">
    <property type="entry name" value="YceI-like"/>
    <property type="match status" value="1"/>
</dbReference>
<gene>
    <name evidence="1" type="ORF">GCM10022257_01400</name>
</gene>
<proteinExistence type="predicted"/>
<keyword evidence="2" id="KW-1185">Reference proteome</keyword>
<sequence>MNKDFYNLLNSDIHPSIMMELVSVKKQDLNTNFNALVNIELSGVKKSYYIPVIIEKNESISINGSIKLNICDFNLDPPTKALGLIVVDEEIEIILQLEVKEQIN</sequence>
<evidence type="ECO:0000313" key="1">
    <source>
        <dbReference type="EMBL" id="GAA4268039.1"/>
    </source>
</evidence>
<comment type="caution">
    <text evidence="1">The sequence shown here is derived from an EMBL/GenBank/DDBJ whole genome shotgun (WGS) entry which is preliminary data.</text>
</comment>
<evidence type="ECO:0000313" key="2">
    <source>
        <dbReference type="Proteomes" id="UP001500027"/>
    </source>
</evidence>
<dbReference type="EMBL" id="BAABAV010000001">
    <property type="protein sequence ID" value="GAA4268039.1"/>
    <property type="molecule type" value="Genomic_DNA"/>
</dbReference>
<accession>A0ABP8E796</accession>
<dbReference type="InterPro" id="IPR036761">
    <property type="entry name" value="TTHA0802/YceI-like_sf"/>
</dbReference>
<organism evidence="1 2">
    <name type="scientific">Hyunsoonleella aestuarii</name>
    <dbReference type="NCBI Taxonomy" id="912802"/>
    <lineage>
        <taxon>Bacteria</taxon>
        <taxon>Pseudomonadati</taxon>
        <taxon>Bacteroidota</taxon>
        <taxon>Flavobacteriia</taxon>
        <taxon>Flavobacteriales</taxon>
        <taxon>Flavobacteriaceae</taxon>
    </lineage>
</organism>
<evidence type="ECO:0008006" key="3">
    <source>
        <dbReference type="Google" id="ProtNLM"/>
    </source>
</evidence>
<protein>
    <recommendedName>
        <fullName evidence="3">YceI family protein</fullName>
    </recommendedName>
</protein>
<reference evidence="2" key="1">
    <citation type="journal article" date="2019" name="Int. J. Syst. Evol. Microbiol.">
        <title>The Global Catalogue of Microorganisms (GCM) 10K type strain sequencing project: providing services to taxonomists for standard genome sequencing and annotation.</title>
        <authorList>
            <consortium name="The Broad Institute Genomics Platform"/>
            <consortium name="The Broad Institute Genome Sequencing Center for Infectious Disease"/>
            <person name="Wu L."/>
            <person name="Ma J."/>
        </authorList>
    </citation>
    <scope>NUCLEOTIDE SEQUENCE [LARGE SCALE GENOMIC DNA]</scope>
    <source>
        <strain evidence="2">JCM 17452</strain>
    </source>
</reference>
<name>A0ABP8E796_9FLAO</name>